<evidence type="ECO:0000313" key="5">
    <source>
        <dbReference type="Proteomes" id="UP000231990"/>
    </source>
</evidence>
<dbReference type="Proteomes" id="UP000231962">
    <property type="component" value="Unassembled WGS sequence"/>
</dbReference>
<comment type="caution">
    <text evidence="3">The sequence shown here is derived from an EMBL/GenBank/DDBJ whole genome shotgun (WGS) entry which is preliminary data.</text>
</comment>
<dbReference type="PANTHER" id="PTHR43751:SF3">
    <property type="entry name" value="SULFATASE N-TERMINAL DOMAIN-CONTAINING PROTEIN"/>
    <property type="match status" value="1"/>
</dbReference>
<gene>
    <name evidence="2" type="ORF">CH360_09695</name>
    <name evidence="3" type="ORF">CH373_10540</name>
</gene>
<dbReference type="Gene3D" id="3.30.1120.10">
    <property type="match status" value="1"/>
</dbReference>
<dbReference type="Gene3D" id="3.40.720.10">
    <property type="entry name" value="Alkaline Phosphatase, subunit A"/>
    <property type="match status" value="1"/>
</dbReference>
<dbReference type="AlphaFoldDB" id="A0A2M9ZLQ8"/>
<organism evidence="3 5">
    <name type="scientific">Leptospira perolatii</name>
    <dbReference type="NCBI Taxonomy" id="2023191"/>
    <lineage>
        <taxon>Bacteria</taxon>
        <taxon>Pseudomonadati</taxon>
        <taxon>Spirochaetota</taxon>
        <taxon>Spirochaetia</taxon>
        <taxon>Leptospirales</taxon>
        <taxon>Leptospiraceae</taxon>
        <taxon>Leptospira</taxon>
    </lineage>
</organism>
<dbReference type="InterPro" id="IPR052701">
    <property type="entry name" value="GAG_Ulvan_Degrading_Sulfatases"/>
</dbReference>
<feature type="domain" description="Sulfatase N-terminal" evidence="1">
    <location>
        <begin position="235"/>
        <end position="534"/>
    </location>
</feature>
<proteinExistence type="predicted"/>
<reference evidence="4 5" key="1">
    <citation type="submission" date="2017-07" db="EMBL/GenBank/DDBJ databases">
        <title>Leptospira spp. isolated from tropical soils.</title>
        <authorList>
            <person name="Thibeaux R."/>
            <person name="Iraola G."/>
            <person name="Ferres I."/>
            <person name="Bierque E."/>
            <person name="Girault D."/>
            <person name="Soupe-Gilbert M.-E."/>
            <person name="Picardeau M."/>
            <person name="Goarant C."/>
        </authorList>
    </citation>
    <scope>NUCLEOTIDE SEQUENCE [LARGE SCALE GENOMIC DNA]</scope>
    <source>
        <strain evidence="3 5">FH1-B-B1</strain>
        <strain evidence="2 4">FH1-B-C1</strain>
    </source>
</reference>
<sequence>MTALSRSRLPYVLFCLGILLTVHCRMLFSKPVPNSEKLLPVWDGLRALGKSESVCNGDPNQEIQNLRYYWKKNPGRYSNLIGKERWRNVQLTVYKDPETYLNDSRDSLFLFQNGDCNLSSEFLKPETSLSSENAILSFSTTLLSTRGENALSSGLLEISIEDETIFRQTISGNGILWKDLEAPLSPKSIAILNSGKNPKWKIRWTPDQPGMYLFLGHPILFSAVANPDSWGEQNNLVLIVVDALRPDRLGFGGSKVHTSPNIDRLASESINFSQAFANGNWTKPSMLSFFTSQIASELGLGNAWFYSSNLHRKVFYSKNPLTLSNHLRENGFLTASLMNNVFLLDYTGVGVDVGFHKLFQPGKDRFDTELILSESIRFLDENRNRRFFLHININTPHYPYLPGKAYLERLKKETPLEIWNTFDPQVQKYMAEILYTDEVIGKILNKLKDSGMDENTWVVLVSDHGELQEPEHYYHHHFVAENLHAHGETHYEEELKVPWLIRPPYNKRHSIKKFKFEDQVSLLSLFPTLAGALGLPCPDTKCEGFDYSKKMFGEDGPETEEVIYSEGRFSESIRTKDYKLIRRYPGYDSVRFTPTGISHPMPEELYDLKSDPNESHNLAPERNSLLDQARATLSEHSLKKNTFHLRLPSCTDACTRVVDLSVKGGIYRLLSDQPYQILSIDSKKIRAKFEQASNHEVLFQVQTVEPLLQFQLSILKNGTREDYKSGKWGLSSAANLYEVSPEYIANYREPYEFRSSKIPYLYNDAGLAGNNESSEQAALGAEVRKVLESWGYIHQ</sequence>
<protein>
    <submittedName>
        <fullName evidence="3">Sulfatase</fullName>
    </submittedName>
</protein>
<dbReference type="Pfam" id="PF00884">
    <property type="entry name" value="Sulfatase"/>
    <property type="match status" value="1"/>
</dbReference>
<dbReference type="OrthoDB" id="279611at2"/>
<dbReference type="EMBL" id="NPDZ01000006">
    <property type="protein sequence ID" value="PJZ72945.1"/>
    <property type="molecule type" value="Genomic_DNA"/>
</dbReference>
<dbReference type="InterPro" id="IPR017850">
    <property type="entry name" value="Alkaline_phosphatase_core_sf"/>
</dbReference>
<evidence type="ECO:0000313" key="2">
    <source>
        <dbReference type="EMBL" id="PJZ69840.1"/>
    </source>
</evidence>
<evidence type="ECO:0000313" key="3">
    <source>
        <dbReference type="EMBL" id="PJZ72945.1"/>
    </source>
</evidence>
<accession>A0A2M9ZLQ8</accession>
<keyword evidence="4" id="KW-1185">Reference proteome</keyword>
<dbReference type="InterPro" id="IPR000917">
    <property type="entry name" value="Sulfatase_N"/>
</dbReference>
<dbReference type="CDD" id="cd16148">
    <property type="entry name" value="sulfatase_like"/>
    <property type="match status" value="1"/>
</dbReference>
<dbReference type="Proteomes" id="UP000231990">
    <property type="component" value="Unassembled WGS sequence"/>
</dbReference>
<evidence type="ECO:0000313" key="4">
    <source>
        <dbReference type="Proteomes" id="UP000231962"/>
    </source>
</evidence>
<dbReference type="EMBL" id="NPDY01000007">
    <property type="protein sequence ID" value="PJZ69840.1"/>
    <property type="molecule type" value="Genomic_DNA"/>
</dbReference>
<dbReference type="SUPFAM" id="SSF53649">
    <property type="entry name" value="Alkaline phosphatase-like"/>
    <property type="match status" value="1"/>
</dbReference>
<name>A0A2M9ZLQ8_9LEPT</name>
<dbReference type="PANTHER" id="PTHR43751">
    <property type="entry name" value="SULFATASE"/>
    <property type="match status" value="1"/>
</dbReference>
<evidence type="ECO:0000259" key="1">
    <source>
        <dbReference type="Pfam" id="PF00884"/>
    </source>
</evidence>